<sequence length="69" mass="7970">MPDPAIPDWPIEEATVLAKLVIQRAEMRRKDRLDLGKIVLPEFNRLREFVDERINHFLVSSNAATRAAE</sequence>
<comment type="caution">
    <text evidence="4">The sequence shown here is derived from an EMBL/GenBank/DDBJ whole genome shotgun (WGS) entry which is preliminary data.</text>
</comment>
<dbReference type="PANTHER" id="PTHR45647:SF132">
    <property type="entry name" value="KINASE WITH ADENINE NUCLEOTIDE ALPHA HYDROLASES-LIKE DOMAIN-CONTAINING PROTEIN"/>
    <property type="match status" value="1"/>
</dbReference>
<proteinExistence type="predicted"/>
<evidence type="ECO:0000256" key="1">
    <source>
        <dbReference type="ARBA" id="ARBA00000900"/>
    </source>
</evidence>
<dbReference type="EMBL" id="SDAM02000099">
    <property type="protein sequence ID" value="KAH6830256.1"/>
    <property type="molecule type" value="Genomic_DNA"/>
</dbReference>
<dbReference type="GO" id="GO:0016301">
    <property type="term" value="F:kinase activity"/>
    <property type="evidence" value="ECO:0007669"/>
    <property type="project" value="UniProtKB-KW"/>
</dbReference>
<keyword evidence="3" id="KW-0833">Ubl conjugation pathway</keyword>
<evidence type="ECO:0000256" key="2">
    <source>
        <dbReference type="ARBA" id="ARBA00012483"/>
    </source>
</evidence>
<gene>
    <name evidence="4" type="ORF">C2S53_000225</name>
</gene>
<dbReference type="GO" id="GO:0061630">
    <property type="term" value="F:ubiquitin protein ligase activity"/>
    <property type="evidence" value="ECO:0007669"/>
    <property type="project" value="UniProtKB-EC"/>
</dbReference>
<evidence type="ECO:0000256" key="3">
    <source>
        <dbReference type="ARBA" id="ARBA00022786"/>
    </source>
</evidence>
<reference evidence="4 5" key="1">
    <citation type="journal article" date="2021" name="Nat. Commun.">
        <title>Incipient diploidization of the medicinal plant Perilla within 10,000 years.</title>
        <authorList>
            <person name="Zhang Y."/>
            <person name="Shen Q."/>
            <person name="Leng L."/>
            <person name="Zhang D."/>
            <person name="Chen S."/>
            <person name="Shi Y."/>
            <person name="Ning Z."/>
            <person name="Chen S."/>
        </authorList>
    </citation>
    <scope>NUCLEOTIDE SEQUENCE [LARGE SCALE GENOMIC DNA]</scope>
    <source>
        <strain evidence="5">cv. PC099</strain>
    </source>
</reference>
<evidence type="ECO:0000313" key="4">
    <source>
        <dbReference type="EMBL" id="KAH6830256.1"/>
    </source>
</evidence>
<organism evidence="4 5">
    <name type="scientific">Perilla frutescens var. hirtella</name>
    <name type="common">Perilla citriodora</name>
    <name type="synonym">Perilla setoyensis</name>
    <dbReference type="NCBI Taxonomy" id="608512"/>
    <lineage>
        <taxon>Eukaryota</taxon>
        <taxon>Viridiplantae</taxon>
        <taxon>Streptophyta</taxon>
        <taxon>Embryophyta</taxon>
        <taxon>Tracheophyta</taxon>
        <taxon>Spermatophyta</taxon>
        <taxon>Magnoliopsida</taxon>
        <taxon>eudicotyledons</taxon>
        <taxon>Gunneridae</taxon>
        <taxon>Pentapetalae</taxon>
        <taxon>asterids</taxon>
        <taxon>lamiids</taxon>
        <taxon>Lamiales</taxon>
        <taxon>Lamiaceae</taxon>
        <taxon>Nepetoideae</taxon>
        <taxon>Elsholtzieae</taxon>
        <taxon>Perilla</taxon>
    </lineage>
</organism>
<dbReference type="InterPro" id="IPR051348">
    <property type="entry name" value="U-box_ubiquitin_ligases"/>
</dbReference>
<dbReference type="AlphaFoldDB" id="A0AAD4JBA0"/>
<comment type="catalytic activity">
    <reaction evidence="1">
        <text>S-ubiquitinyl-[E2 ubiquitin-conjugating enzyme]-L-cysteine + [acceptor protein]-L-lysine = [E2 ubiquitin-conjugating enzyme]-L-cysteine + N(6)-ubiquitinyl-[acceptor protein]-L-lysine.</text>
        <dbReference type="EC" id="2.3.2.27"/>
    </reaction>
</comment>
<protein>
    <recommendedName>
        <fullName evidence="2">RING-type E3 ubiquitin transferase</fullName>
        <ecNumber evidence="2">2.3.2.27</ecNumber>
    </recommendedName>
</protein>
<accession>A0AAD4JBA0</accession>
<dbReference type="Proteomes" id="UP001190926">
    <property type="component" value="Unassembled WGS sequence"/>
</dbReference>
<dbReference type="GO" id="GO:0016787">
    <property type="term" value="F:hydrolase activity"/>
    <property type="evidence" value="ECO:0007669"/>
    <property type="project" value="UniProtKB-KW"/>
</dbReference>
<dbReference type="EC" id="2.3.2.27" evidence="2"/>
<evidence type="ECO:0000313" key="5">
    <source>
        <dbReference type="Proteomes" id="UP001190926"/>
    </source>
</evidence>
<dbReference type="PANTHER" id="PTHR45647">
    <property type="entry name" value="OS02G0152300 PROTEIN"/>
    <property type="match status" value="1"/>
</dbReference>
<keyword evidence="5" id="KW-1185">Reference proteome</keyword>
<name>A0AAD4JBA0_PERFH</name>